<feature type="chain" id="PRO_5002731383" evidence="3">
    <location>
        <begin position="34"/>
        <end position="692"/>
    </location>
</feature>
<evidence type="ECO:0000256" key="2">
    <source>
        <dbReference type="SAM" id="MobiDB-lite"/>
    </source>
</evidence>
<dbReference type="Proteomes" id="UP000008561">
    <property type="component" value="Chromosome"/>
</dbReference>
<name>A8ZVD9_DESOH</name>
<keyword evidence="1" id="KW-0597">Phosphoprotein</keyword>
<keyword evidence="3" id="KW-0732">Signal</keyword>
<keyword evidence="5" id="KW-1185">Reference proteome</keyword>
<gene>
    <name evidence="4" type="ordered locus">Dole_0790</name>
</gene>
<dbReference type="KEGG" id="dol:Dole_0790"/>
<accession>A8ZVD9</accession>
<organism evidence="4 5">
    <name type="scientific">Desulfosudis oleivorans (strain DSM 6200 / JCM 39069 / Hxd3)</name>
    <name type="common">Desulfococcus oleovorans</name>
    <dbReference type="NCBI Taxonomy" id="96561"/>
    <lineage>
        <taxon>Bacteria</taxon>
        <taxon>Pseudomonadati</taxon>
        <taxon>Thermodesulfobacteriota</taxon>
        <taxon>Desulfobacteria</taxon>
        <taxon>Desulfobacterales</taxon>
        <taxon>Desulfosudaceae</taxon>
        <taxon>Desulfosudis</taxon>
    </lineage>
</organism>
<dbReference type="SUPFAM" id="SSF63829">
    <property type="entry name" value="Calcium-dependent phosphotriesterase"/>
    <property type="match status" value="3"/>
</dbReference>
<sequence length="692" mass="72967">MKTIAPTHSCHAAVAALLLALFLTPVTAPDAQAAEWVNYPRQPDIIYYLAIEPVTDTDYYVWAGTETGAFRIHAVDDTYVRYTYADGLSYNSVKSILVDSAGDKWFGTMNGGLNHFDDTTWTLFPSPDITPINEIALNGLGFPLLARGDFLTELAGLGGFHVFNGADWAVYNAGNSDLAANYVEALLVDGSGNVWLGTCPPPLGFLVGQPGGLNMFDGTNWTTYDKSDGLVEENVSDIAADSSGDLWIATLFGGISHFDGATWTSYTTANSDLPNGNVQAVAVDANDTKWFGTTMAGVCSFDGFAWTPYDTDNSGLVNNNIHAIALHDTPPPTEAASGTDPIARVVVPVFEPDVWLGTGNGVNRLDSTGAWTTFSFDGIFNSYYTAAAADAGGNKWFGTHDGVVMFDDTDWTTYTTENSGLAGNNIRAIIVSSDGNIWFATNAGASWFDGTDWATYNTGNSGLVSDGVSCLAEDISGSLWFGTSAGASVFDGTTWTTYTITNSDLVSDAVQAVCAAGDGSLWFGTDAGVSVFDGGTWTTYTTANSDLVADDINTIVESSTGLIGIGTDSGMSMFDGGTWTTLDVAGGSLIANTVRAIIEDSEGEIWVGTTAGVSRFDGAAWSHYDRGDGPGDPSIRAMALESDGDLWFATGNGVTGYVIPPEPEPEPEPEPVPDPPLVPDTSIGCFITGLMR</sequence>
<dbReference type="GO" id="GO:0000155">
    <property type="term" value="F:phosphorelay sensor kinase activity"/>
    <property type="evidence" value="ECO:0007669"/>
    <property type="project" value="TreeGrafter"/>
</dbReference>
<evidence type="ECO:0000313" key="5">
    <source>
        <dbReference type="Proteomes" id="UP000008561"/>
    </source>
</evidence>
<dbReference type="EMBL" id="CP000859">
    <property type="protein sequence ID" value="ABW66600.1"/>
    <property type="molecule type" value="Genomic_DNA"/>
</dbReference>
<feature type="region of interest" description="Disordered" evidence="2">
    <location>
        <begin position="660"/>
        <end position="679"/>
    </location>
</feature>
<dbReference type="Pfam" id="PF07494">
    <property type="entry name" value="Reg_prop"/>
    <property type="match status" value="3"/>
</dbReference>
<dbReference type="HOGENOM" id="CLU_397796_0_0_7"/>
<dbReference type="AlphaFoldDB" id="A8ZVD9"/>
<protein>
    <submittedName>
        <fullName evidence="4">Two component regulator propeller domain protein</fullName>
    </submittedName>
</protein>
<dbReference type="RefSeq" id="WP_012174218.1">
    <property type="nucleotide sequence ID" value="NC_009943.1"/>
</dbReference>
<evidence type="ECO:0000313" key="4">
    <source>
        <dbReference type="EMBL" id="ABW66600.1"/>
    </source>
</evidence>
<dbReference type="PANTHER" id="PTHR43547">
    <property type="entry name" value="TWO-COMPONENT HISTIDINE KINASE"/>
    <property type="match status" value="1"/>
</dbReference>
<dbReference type="PANTHER" id="PTHR43547:SF2">
    <property type="entry name" value="HYBRID SIGNAL TRANSDUCTION HISTIDINE KINASE C"/>
    <property type="match status" value="1"/>
</dbReference>
<evidence type="ECO:0000256" key="1">
    <source>
        <dbReference type="ARBA" id="ARBA00022553"/>
    </source>
</evidence>
<dbReference type="Gene3D" id="2.130.10.10">
    <property type="entry name" value="YVTN repeat-like/Quinoprotein amine dehydrogenase"/>
    <property type="match status" value="4"/>
</dbReference>
<reference evidence="4 5" key="1">
    <citation type="submission" date="2007-10" db="EMBL/GenBank/DDBJ databases">
        <title>Complete sequence of Desulfococcus oleovorans Hxd3.</title>
        <authorList>
            <consortium name="US DOE Joint Genome Institute"/>
            <person name="Copeland A."/>
            <person name="Lucas S."/>
            <person name="Lapidus A."/>
            <person name="Barry K."/>
            <person name="Glavina del Rio T."/>
            <person name="Dalin E."/>
            <person name="Tice H."/>
            <person name="Pitluck S."/>
            <person name="Kiss H."/>
            <person name="Brettin T."/>
            <person name="Bruce D."/>
            <person name="Detter J.C."/>
            <person name="Han C."/>
            <person name="Schmutz J."/>
            <person name="Larimer F."/>
            <person name="Land M."/>
            <person name="Hauser L."/>
            <person name="Kyrpides N."/>
            <person name="Kim E."/>
            <person name="Wawrik B."/>
            <person name="Richardson P."/>
        </authorList>
    </citation>
    <scope>NUCLEOTIDE SEQUENCE [LARGE SCALE GENOMIC DNA]</scope>
    <source>
        <strain evidence="5">DSM 6200 / JCM 39069 / Hxd3</strain>
    </source>
</reference>
<proteinExistence type="predicted"/>
<dbReference type="InterPro" id="IPR011110">
    <property type="entry name" value="Reg_prop"/>
</dbReference>
<feature type="signal peptide" evidence="3">
    <location>
        <begin position="1"/>
        <end position="33"/>
    </location>
</feature>
<evidence type="ECO:0000256" key="3">
    <source>
        <dbReference type="SAM" id="SignalP"/>
    </source>
</evidence>
<dbReference type="InterPro" id="IPR015943">
    <property type="entry name" value="WD40/YVTN_repeat-like_dom_sf"/>
</dbReference>
<dbReference type="eggNOG" id="COG3292">
    <property type="taxonomic scope" value="Bacteria"/>
</dbReference>
<dbReference type="STRING" id="96561.Dole_0790"/>